<dbReference type="PANTHER" id="PTHR11741:SF0">
    <property type="entry name" value="ELONGATION FACTOR TS, MITOCHONDRIAL"/>
    <property type="match status" value="1"/>
</dbReference>
<dbReference type="PROSITE" id="PS01127">
    <property type="entry name" value="EF_TS_2"/>
    <property type="match status" value="1"/>
</dbReference>
<dbReference type="PROSITE" id="PS01126">
    <property type="entry name" value="EF_TS_1"/>
    <property type="match status" value="1"/>
</dbReference>
<evidence type="ECO:0000313" key="11">
    <source>
        <dbReference type="Proteomes" id="UP000031623"/>
    </source>
</evidence>
<feature type="domain" description="Translation elongation factor EFTs/EF1B dimerisation" evidence="9">
    <location>
        <begin position="71"/>
        <end position="272"/>
    </location>
</feature>
<dbReference type="InterPro" id="IPR014039">
    <property type="entry name" value="Transl_elong_EFTs/EF1B_dimer"/>
</dbReference>
<dbReference type="AlphaFoldDB" id="A0A090ADR1"/>
<dbReference type="KEGG" id="tig:THII_1746"/>
<dbReference type="Proteomes" id="UP000031623">
    <property type="component" value="Chromosome"/>
</dbReference>
<dbReference type="InterPro" id="IPR009060">
    <property type="entry name" value="UBA-like_sf"/>
</dbReference>
<evidence type="ECO:0000256" key="2">
    <source>
        <dbReference type="ARBA" id="ARBA00016956"/>
    </source>
</evidence>
<evidence type="ECO:0000256" key="3">
    <source>
        <dbReference type="ARBA" id="ARBA00022490"/>
    </source>
</evidence>
<dbReference type="EMBL" id="AP014633">
    <property type="protein sequence ID" value="BAP56043.1"/>
    <property type="molecule type" value="Genomic_DNA"/>
</dbReference>
<gene>
    <name evidence="6" type="primary">tsf</name>
    <name evidence="10" type="ORF">THII_1746</name>
</gene>
<evidence type="ECO:0000259" key="9">
    <source>
        <dbReference type="Pfam" id="PF00889"/>
    </source>
</evidence>
<dbReference type="Gene3D" id="3.30.479.20">
    <property type="entry name" value="Elongation factor Ts, dimerisation domain"/>
    <property type="match status" value="2"/>
</dbReference>
<dbReference type="SUPFAM" id="SSF54713">
    <property type="entry name" value="Elongation factor Ts (EF-Ts), dimerisation domain"/>
    <property type="match status" value="2"/>
</dbReference>
<evidence type="ECO:0000256" key="4">
    <source>
        <dbReference type="ARBA" id="ARBA00022768"/>
    </source>
</evidence>
<dbReference type="Gene3D" id="1.10.286.20">
    <property type="match status" value="1"/>
</dbReference>
<comment type="similarity">
    <text evidence="1 6 7">Belongs to the EF-Ts family.</text>
</comment>
<name>A0A090ADR1_9GAMM</name>
<dbReference type="GO" id="GO:0003746">
    <property type="term" value="F:translation elongation factor activity"/>
    <property type="evidence" value="ECO:0007669"/>
    <property type="project" value="UniProtKB-UniRule"/>
</dbReference>
<dbReference type="OrthoDB" id="9808348at2"/>
<keyword evidence="3 6" id="KW-0963">Cytoplasm</keyword>
<evidence type="ECO:0000256" key="6">
    <source>
        <dbReference type="HAMAP-Rule" id="MF_00050"/>
    </source>
</evidence>
<protein>
    <recommendedName>
        <fullName evidence="2 6">Elongation factor Ts</fullName>
        <shortName evidence="6">EF-Ts</shortName>
    </recommendedName>
</protein>
<comment type="subcellular location">
    <subcellularLocation>
        <location evidence="6 8">Cytoplasm</location>
    </subcellularLocation>
</comment>
<dbReference type="CDD" id="cd14275">
    <property type="entry name" value="UBA_EF-Ts"/>
    <property type="match status" value="1"/>
</dbReference>
<feature type="region of interest" description="Involved in Mg(2+) ion dislocation from EF-Tu" evidence="6">
    <location>
        <begin position="79"/>
        <end position="82"/>
    </location>
</feature>
<dbReference type="HAMAP" id="MF_00050">
    <property type="entry name" value="EF_Ts"/>
    <property type="match status" value="1"/>
</dbReference>
<evidence type="ECO:0000256" key="5">
    <source>
        <dbReference type="ARBA" id="ARBA00022917"/>
    </source>
</evidence>
<proteinExistence type="inferred from homology"/>
<dbReference type="Pfam" id="PF00889">
    <property type="entry name" value="EF_TS"/>
    <property type="match status" value="1"/>
</dbReference>
<comment type="function">
    <text evidence="6 7">Associates with the EF-Tu.GDP complex and induces the exchange of GDP to GTP. It remains bound to the aminoacyl-tRNA.EF-Tu.GTP complex up to the GTP hydrolysis stage on the ribosome.</text>
</comment>
<keyword evidence="11" id="KW-1185">Reference proteome</keyword>
<dbReference type="Gene3D" id="1.10.8.10">
    <property type="entry name" value="DNA helicase RuvA subunit, C-terminal domain"/>
    <property type="match status" value="1"/>
</dbReference>
<sequence>MEITAALVKELRERTGAGMMECKKALVESAGDIEAAIEAMRKAGIAKAAKKAGRIAAEGLIAIQQNAERVAMVEINCETDFVSKGEDFKAFCNTVATTVLGEQPAHLEQLMNSVLPPGKTVENVRQELIAKLGENIQVRRFTVINVAPNGCVGVYLHGTRIGVLVDMRSGQAELAKDIAMHIAASRPLCVLAEHVAPEIVTKEKEIYLAQAADSGKPTHIIEKMVEGRLKKFLAEVTLLGQPFVKDPDQTVEKLLKANQAQVAHFERFEVGEGIEKKTENFAEEVRKQVEGLV</sequence>
<evidence type="ECO:0000256" key="1">
    <source>
        <dbReference type="ARBA" id="ARBA00005532"/>
    </source>
</evidence>
<evidence type="ECO:0000313" key="10">
    <source>
        <dbReference type="EMBL" id="BAP56043.1"/>
    </source>
</evidence>
<dbReference type="NCBIfam" id="TIGR00116">
    <property type="entry name" value="tsf"/>
    <property type="match status" value="1"/>
</dbReference>
<dbReference type="InterPro" id="IPR001816">
    <property type="entry name" value="Transl_elong_EFTs/EF1B"/>
</dbReference>
<keyword evidence="5 6" id="KW-0648">Protein biosynthesis</keyword>
<dbReference type="SUPFAM" id="SSF46934">
    <property type="entry name" value="UBA-like"/>
    <property type="match status" value="1"/>
</dbReference>
<dbReference type="HOGENOM" id="CLU_047155_0_0_6"/>
<evidence type="ECO:0000256" key="7">
    <source>
        <dbReference type="RuleBase" id="RU000642"/>
    </source>
</evidence>
<dbReference type="FunFam" id="1.10.8.10:FF:000001">
    <property type="entry name" value="Elongation factor Ts"/>
    <property type="match status" value="1"/>
</dbReference>
<reference evidence="10 11" key="1">
    <citation type="journal article" date="2014" name="ISME J.">
        <title>Ecophysiology of Thioploca ingrica as revealed by the complete genome sequence supplemented with proteomic evidence.</title>
        <authorList>
            <person name="Kojima H."/>
            <person name="Ogura Y."/>
            <person name="Yamamoto N."/>
            <person name="Togashi T."/>
            <person name="Mori H."/>
            <person name="Watanabe T."/>
            <person name="Nemoto F."/>
            <person name="Kurokawa K."/>
            <person name="Hayashi T."/>
            <person name="Fukui M."/>
        </authorList>
    </citation>
    <scope>NUCLEOTIDE SEQUENCE [LARGE SCALE GENOMIC DNA]</scope>
</reference>
<evidence type="ECO:0000256" key="8">
    <source>
        <dbReference type="RuleBase" id="RU000643"/>
    </source>
</evidence>
<dbReference type="STRING" id="40754.THII_1746"/>
<dbReference type="GO" id="GO:0005737">
    <property type="term" value="C:cytoplasm"/>
    <property type="evidence" value="ECO:0007669"/>
    <property type="project" value="UniProtKB-SubCell"/>
</dbReference>
<dbReference type="InterPro" id="IPR036402">
    <property type="entry name" value="EF-Ts_dimer_sf"/>
</dbReference>
<dbReference type="PANTHER" id="PTHR11741">
    <property type="entry name" value="ELONGATION FACTOR TS"/>
    <property type="match status" value="1"/>
</dbReference>
<dbReference type="InterPro" id="IPR018101">
    <property type="entry name" value="Transl_elong_Ts_CS"/>
</dbReference>
<organism evidence="10 11">
    <name type="scientific">Thioploca ingrica</name>
    <dbReference type="NCBI Taxonomy" id="40754"/>
    <lineage>
        <taxon>Bacteria</taxon>
        <taxon>Pseudomonadati</taxon>
        <taxon>Pseudomonadota</taxon>
        <taxon>Gammaproteobacteria</taxon>
        <taxon>Thiotrichales</taxon>
        <taxon>Thiotrichaceae</taxon>
        <taxon>Thioploca</taxon>
    </lineage>
</organism>
<accession>A0A090ADR1</accession>
<dbReference type="FunFam" id="1.10.286.20:FF:000001">
    <property type="entry name" value="Elongation factor Ts"/>
    <property type="match status" value="1"/>
</dbReference>
<keyword evidence="4 6" id="KW-0251">Elongation factor</keyword>